<sequence>MQPRVILDSPSYDLRSSGLKYCHLSSALIAAVQAHQKGTCKEEEEQAHPISLWSCTNSSVEMSKKDLEEELKKERRLVGSLLCEIAYRKQQLSVMEHGHNETTSTLRLRGHIDSLVAEMNYKDSVLRNWEARYNETVAQFMVENAVLRKEIRRVHDENIKLKRELRLQTKELRECKSKNDNDPERGTLLNETGVLKENVPCQSLVETLSSQIAALKKELQETSEALEDIESGYGCLLVKNLLANQELQDARKESINGLNDILNSRTTLGIKRMGDINEKAFEVACSQKLPNEDWRETCAKLCSLWQQNVQDPKWHPFKIIDIGGNLQQVIDEDDNKLKELRNEYGDTAFEAVGTALMEMNEYNASGMYPVPEVWNRKEGRKATMKEIVEYIIRQLKIHKGKGKRKRTDM</sequence>
<dbReference type="PANTHER" id="PTHR21596:SF82">
    <property type="entry name" value="FACTOR OF DNA METHYLATION 5-LIKE"/>
    <property type="match status" value="1"/>
</dbReference>
<dbReference type="PANTHER" id="PTHR21596">
    <property type="entry name" value="RIBONUCLEASE P SUBUNIT P38"/>
    <property type="match status" value="1"/>
</dbReference>
<feature type="coiled-coil region" evidence="1">
    <location>
        <begin position="205"/>
        <end position="232"/>
    </location>
</feature>
<dbReference type="Proteomes" id="UP001396334">
    <property type="component" value="Unassembled WGS sequence"/>
</dbReference>
<accession>A0ABR2QG59</accession>
<keyword evidence="4" id="KW-1185">Reference proteome</keyword>
<protein>
    <recommendedName>
        <fullName evidence="2">Factor of DNA methylation 1-5/IDN2 domain-containing protein</fullName>
    </recommendedName>
</protein>
<evidence type="ECO:0000259" key="2">
    <source>
        <dbReference type="Pfam" id="PF03469"/>
    </source>
</evidence>
<dbReference type="EMBL" id="JBBPBN010000040">
    <property type="protein sequence ID" value="KAK8999484.1"/>
    <property type="molecule type" value="Genomic_DNA"/>
</dbReference>
<keyword evidence="1" id="KW-0175">Coiled coil</keyword>
<feature type="coiled-coil region" evidence="1">
    <location>
        <begin position="144"/>
        <end position="178"/>
    </location>
</feature>
<proteinExistence type="predicted"/>
<dbReference type="Pfam" id="PF03469">
    <property type="entry name" value="XH"/>
    <property type="match status" value="1"/>
</dbReference>
<evidence type="ECO:0000313" key="4">
    <source>
        <dbReference type="Proteomes" id="UP001396334"/>
    </source>
</evidence>
<evidence type="ECO:0000256" key="1">
    <source>
        <dbReference type="SAM" id="Coils"/>
    </source>
</evidence>
<name>A0ABR2QG59_9ROSI</name>
<dbReference type="InterPro" id="IPR005379">
    <property type="entry name" value="FDM1-5/IDN2_XH"/>
</dbReference>
<organism evidence="3 4">
    <name type="scientific">Hibiscus sabdariffa</name>
    <name type="common">roselle</name>
    <dbReference type="NCBI Taxonomy" id="183260"/>
    <lineage>
        <taxon>Eukaryota</taxon>
        <taxon>Viridiplantae</taxon>
        <taxon>Streptophyta</taxon>
        <taxon>Embryophyta</taxon>
        <taxon>Tracheophyta</taxon>
        <taxon>Spermatophyta</taxon>
        <taxon>Magnoliopsida</taxon>
        <taxon>eudicotyledons</taxon>
        <taxon>Gunneridae</taxon>
        <taxon>Pentapetalae</taxon>
        <taxon>rosids</taxon>
        <taxon>malvids</taxon>
        <taxon>Malvales</taxon>
        <taxon>Malvaceae</taxon>
        <taxon>Malvoideae</taxon>
        <taxon>Hibiscus</taxon>
    </lineage>
</organism>
<feature type="coiled-coil region" evidence="1">
    <location>
        <begin position="57"/>
        <end position="84"/>
    </location>
</feature>
<feature type="domain" description="Factor of DNA methylation 1-5/IDN2" evidence="2">
    <location>
        <begin position="271"/>
        <end position="401"/>
    </location>
</feature>
<gene>
    <name evidence="3" type="ORF">V6N11_070646</name>
</gene>
<comment type="caution">
    <text evidence="3">The sequence shown here is derived from an EMBL/GenBank/DDBJ whole genome shotgun (WGS) entry which is preliminary data.</text>
</comment>
<reference evidence="3 4" key="1">
    <citation type="journal article" date="2024" name="G3 (Bethesda)">
        <title>Genome assembly of Hibiscus sabdariffa L. provides insights into metabolisms of medicinal natural products.</title>
        <authorList>
            <person name="Kim T."/>
        </authorList>
    </citation>
    <scope>NUCLEOTIDE SEQUENCE [LARGE SCALE GENOMIC DNA]</scope>
    <source>
        <strain evidence="3">TK-2024</strain>
        <tissue evidence="3">Old leaves</tissue>
    </source>
</reference>
<evidence type="ECO:0000313" key="3">
    <source>
        <dbReference type="EMBL" id="KAK8999484.1"/>
    </source>
</evidence>
<dbReference type="InterPro" id="IPR045177">
    <property type="entry name" value="FDM1-5/IDN2"/>
</dbReference>